<sequence>MLSHSDHRYWAQRAETELTRARSASNEPARRAHHQLAAMYLNLVYGEQEGARIAENTHIQSTRI</sequence>
<organism evidence="1 2">
    <name type="scientific">Sphingomonas aerophila</name>
    <dbReference type="NCBI Taxonomy" id="1344948"/>
    <lineage>
        <taxon>Bacteria</taxon>
        <taxon>Pseudomonadati</taxon>
        <taxon>Pseudomonadota</taxon>
        <taxon>Alphaproteobacteria</taxon>
        <taxon>Sphingomonadales</taxon>
        <taxon>Sphingomonadaceae</taxon>
        <taxon>Sphingomonas</taxon>
    </lineage>
</organism>
<gene>
    <name evidence="1" type="ORF">FHS94_001840</name>
</gene>
<name>A0A7W9BD08_9SPHN</name>
<evidence type="ECO:0000313" key="2">
    <source>
        <dbReference type="Proteomes" id="UP000546200"/>
    </source>
</evidence>
<dbReference type="RefSeq" id="WP_184056902.1">
    <property type="nucleotide sequence ID" value="NZ_JACIJK010000005.1"/>
</dbReference>
<dbReference type="Proteomes" id="UP000546200">
    <property type="component" value="Unassembled WGS sequence"/>
</dbReference>
<accession>A0A7W9BD08</accession>
<dbReference type="EMBL" id="JACIJK010000005">
    <property type="protein sequence ID" value="MBB5714999.1"/>
    <property type="molecule type" value="Genomic_DNA"/>
</dbReference>
<protein>
    <submittedName>
        <fullName evidence="1">Uncharacterized protein</fullName>
    </submittedName>
</protein>
<proteinExistence type="predicted"/>
<evidence type="ECO:0000313" key="1">
    <source>
        <dbReference type="EMBL" id="MBB5714999.1"/>
    </source>
</evidence>
<comment type="caution">
    <text evidence="1">The sequence shown here is derived from an EMBL/GenBank/DDBJ whole genome shotgun (WGS) entry which is preliminary data.</text>
</comment>
<keyword evidence="2" id="KW-1185">Reference proteome</keyword>
<reference evidence="1 2" key="1">
    <citation type="submission" date="2020-08" db="EMBL/GenBank/DDBJ databases">
        <title>Genomic Encyclopedia of Type Strains, Phase IV (KMG-IV): sequencing the most valuable type-strain genomes for metagenomic binning, comparative biology and taxonomic classification.</title>
        <authorList>
            <person name="Goeker M."/>
        </authorList>
    </citation>
    <scope>NUCLEOTIDE SEQUENCE [LARGE SCALE GENOMIC DNA]</scope>
    <source>
        <strain evidence="1 2">DSM 100044</strain>
    </source>
</reference>
<dbReference type="AlphaFoldDB" id="A0A7W9BD08"/>